<sequence>MSREVRAWLAALLAEDHQMGRVVGEAVTVLFQGGFEPGAPFVIPLESALRAQHPGIALDHSYQRQLHLSQRVRRSVADLATARRRLELRIGAGGLDPDTLAGTRRQYEEVVAEEARVALFSRRIQAGLNVFAARKEAVKAGYTAALANRTIDEAFAAFDESYVPGRPVDDVAPARAAAADMLRGAAELEQWLGGDTAPEISELRLETSELRLLFAVVSPDTAVLLVVGIGHDDWDRWYEQALPLARDELELEDGEFTGYDLTTFLSEYFPGEEAEIQAAAHLVRTSG</sequence>
<protein>
    <submittedName>
        <fullName evidence="1">Uncharacterized protein</fullName>
    </submittedName>
</protein>
<organism evidence="1 2">
    <name type="scientific">Actinoallomurus oryzae</name>
    <dbReference type="NCBI Taxonomy" id="502180"/>
    <lineage>
        <taxon>Bacteria</taxon>
        <taxon>Bacillati</taxon>
        <taxon>Actinomycetota</taxon>
        <taxon>Actinomycetes</taxon>
        <taxon>Streptosporangiales</taxon>
        <taxon>Thermomonosporaceae</taxon>
        <taxon>Actinoallomurus</taxon>
    </lineage>
</organism>
<evidence type="ECO:0000313" key="2">
    <source>
        <dbReference type="Proteomes" id="UP001500503"/>
    </source>
</evidence>
<evidence type="ECO:0000313" key="1">
    <source>
        <dbReference type="EMBL" id="GAA4487500.1"/>
    </source>
</evidence>
<comment type="caution">
    <text evidence="1">The sequence shown here is derived from an EMBL/GenBank/DDBJ whole genome shotgun (WGS) entry which is preliminary data.</text>
</comment>
<keyword evidence="2" id="KW-1185">Reference proteome</keyword>
<accession>A0ABP8PKI7</accession>
<proteinExistence type="predicted"/>
<dbReference type="Proteomes" id="UP001500503">
    <property type="component" value="Unassembled WGS sequence"/>
</dbReference>
<name>A0ABP8PKI7_9ACTN</name>
<dbReference type="EMBL" id="BAABHF010000012">
    <property type="protein sequence ID" value="GAA4487500.1"/>
    <property type="molecule type" value="Genomic_DNA"/>
</dbReference>
<gene>
    <name evidence="1" type="ORF">GCM10023191_015450</name>
</gene>
<reference evidence="2" key="1">
    <citation type="journal article" date="2019" name="Int. J. Syst. Evol. Microbiol.">
        <title>The Global Catalogue of Microorganisms (GCM) 10K type strain sequencing project: providing services to taxonomists for standard genome sequencing and annotation.</title>
        <authorList>
            <consortium name="The Broad Institute Genomics Platform"/>
            <consortium name="The Broad Institute Genome Sequencing Center for Infectious Disease"/>
            <person name="Wu L."/>
            <person name="Ma J."/>
        </authorList>
    </citation>
    <scope>NUCLEOTIDE SEQUENCE [LARGE SCALE GENOMIC DNA]</scope>
    <source>
        <strain evidence="2">JCM 17933</strain>
    </source>
</reference>